<evidence type="ECO:0000313" key="2">
    <source>
        <dbReference type="Proteomes" id="UP000886818"/>
    </source>
</evidence>
<dbReference type="Proteomes" id="UP000886818">
    <property type="component" value="Chromosome"/>
</dbReference>
<gene>
    <name evidence="1" type="ORF">KVH43_02450</name>
</gene>
<name>A0ABX8RC57_9CLOT</name>
<protein>
    <submittedName>
        <fullName evidence="1">Uncharacterized protein</fullName>
    </submittedName>
</protein>
<accession>A0ABX8RC57</accession>
<proteinExistence type="predicted"/>
<keyword evidence="2" id="KW-1185">Reference proteome</keyword>
<reference evidence="1" key="1">
    <citation type="submission" date="2021-07" db="EMBL/GenBank/DDBJ databases">
        <title>Complete genome sequence of Crassaminicella sp. 143-21, isolated from a deep-sea hydrothermal vent.</title>
        <authorList>
            <person name="Li X."/>
        </authorList>
    </citation>
    <scope>NUCLEOTIDE SEQUENCE</scope>
    <source>
        <strain evidence="1">143-21</strain>
    </source>
</reference>
<dbReference type="EMBL" id="CP078093">
    <property type="protein sequence ID" value="QXM06630.1"/>
    <property type="molecule type" value="Genomic_DNA"/>
</dbReference>
<organism evidence="1 2">
    <name type="scientific">Crassaminicella indica</name>
    <dbReference type="NCBI Taxonomy" id="2855394"/>
    <lineage>
        <taxon>Bacteria</taxon>
        <taxon>Bacillati</taxon>
        <taxon>Bacillota</taxon>
        <taxon>Clostridia</taxon>
        <taxon>Eubacteriales</taxon>
        <taxon>Clostridiaceae</taxon>
        <taxon>Crassaminicella</taxon>
    </lineage>
</organism>
<sequence>MSRNRLKIHLTFNKATHKKLDYISTKLFITKGSIIDELIEYILKKELACKYTHYDRDKLTTTVNPSFWIQFKEYADENKFKYNHLIELAMSKRYRHYLRKIQALRKT</sequence>
<evidence type="ECO:0000313" key="1">
    <source>
        <dbReference type="EMBL" id="QXM06630.1"/>
    </source>
</evidence>
<dbReference type="RefSeq" id="WP_218283326.1">
    <property type="nucleotide sequence ID" value="NZ_CP078093.1"/>
</dbReference>